<dbReference type="InterPro" id="IPR004821">
    <property type="entry name" value="Cyt_trans-like"/>
</dbReference>
<comment type="function">
    <text evidence="10">Catalyzes the phosphorylation of the 3'-hydroxyl group of dephosphocoenzyme A to form coenzyme A.</text>
</comment>
<evidence type="ECO:0000256" key="2">
    <source>
        <dbReference type="ARBA" id="ARBA00022679"/>
    </source>
</evidence>
<feature type="binding site" evidence="9">
    <location>
        <position position="383"/>
    </location>
    <ligand>
        <name>substrate</name>
    </ligand>
</feature>
<dbReference type="GO" id="GO:0005524">
    <property type="term" value="F:ATP binding"/>
    <property type="evidence" value="ECO:0007669"/>
    <property type="project" value="UniProtKB-UniRule"/>
</dbReference>
<dbReference type="UniPathway" id="UPA00241">
    <property type="reaction ID" value="UER00355"/>
</dbReference>
<keyword evidence="5 9" id="KW-0067">ATP-binding</keyword>
<feature type="site" description="Transition state stabilizer" evidence="9">
    <location>
        <position position="309"/>
    </location>
</feature>
<dbReference type="Gene3D" id="3.60.15.10">
    <property type="entry name" value="Ribonuclease Z/Hydroxyacylglutathione hydrolase-like"/>
    <property type="match status" value="1"/>
</dbReference>
<feature type="binding site" evidence="9">
    <location>
        <position position="394"/>
    </location>
    <ligand>
        <name>ATP</name>
        <dbReference type="ChEBI" id="CHEBI:30616"/>
    </ligand>
</feature>
<dbReference type="SUPFAM" id="SSF52540">
    <property type="entry name" value="P-loop containing nucleoside triphosphate hydrolases"/>
    <property type="match status" value="1"/>
</dbReference>
<dbReference type="NCBIfam" id="TIGR00125">
    <property type="entry name" value="cyt_tran_rel"/>
    <property type="match status" value="1"/>
</dbReference>
<comment type="function">
    <text evidence="9">Reversibly transfers an adenylyl group from ATP to 4'-phosphopantetheine, yielding dephospho-CoA (dPCoA) and pyrophosphate.</text>
</comment>
<gene>
    <name evidence="9" type="primary">coaD</name>
    <name evidence="10" type="synonym">coaE</name>
    <name evidence="12" type="ORF">A2290_00770</name>
</gene>
<keyword evidence="3 9" id="KW-0548">Nucleotidyltransferase</keyword>
<dbReference type="InterPro" id="IPR001977">
    <property type="entry name" value="Depp_CoAkinase"/>
</dbReference>
<evidence type="ECO:0000256" key="8">
    <source>
        <dbReference type="ARBA" id="ARBA00029346"/>
    </source>
</evidence>
<keyword evidence="7 9" id="KW-0173">Coenzyme A biosynthesis</keyword>
<accession>A0A1F4S379</accession>
<comment type="similarity">
    <text evidence="9">Belongs to the bacterial CoaD family.</text>
</comment>
<dbReference type="SUPFAM" id="SSF56281">
    <property type="entry name" value="Metallo-hydrolase/oxidoreductase"/>
    <property type="match status" value="1"/>
</dbReference>
<comment type="catalytic activity">
    <reaction evidence="10">
        <text>3'-dephospho-CoA + ATP = ADP + CoA + H(+)</text>
        <dbReference type="Rhea" id="RHEA:18245"/>
        <dbReference type="ChEBI" id="CHEBI:15378"/>
        <dbReference type="ChEBI" id="CHEBI:30616"/>
        <dbReference type="ChEBI" id="CHEBI:57287"/>
        <dbReference type="ChEBI" id="CHEBI:57328"/>
        <dbReference type="ChEBI" id="CHEBI:456216"/>
        <dbReference type="EC" id="2.7.1.24"/>
    </reaction>
</comment>
<evidence type="ECO:0000256" key="3">
    <source>
        <dbReference type="ARBA" id="ARBA00022695"/>
    </source>
</evidence>
<dbReference type="GO" id="GO:0015937">
    <property type="term" value="P:coenzyme A biosynthetic process"/>
    <property type="evidence" value="ECO:0007669"/>
    <property type="project" value="UniProtKB-UniRule"/>
</dbReference>
<comment type="subcellular location">
    <subcellularLocation>
        <location evidence="9">Cytoplasm</location>
    </subcellularLocation>
</comment>
<organism evidence="12 13">
    <name type="scientific">candidate division WOR-1 bacterium RIFOXYB2_FULL_36_35</name>
    <dbReference type="NCBI Taxonomy" id="1802578"/>
    <lineage>
        <taxon>Bacteria</taxon>
        <taxon>Bacillati</taxon>
        <taxon>Saganbacteria</taxon>
    </lineage>
</organism>
<keyword evidence="10 12" id="KW-0418">Kinase</keyword>
<comment type="pathway">
    <text evidence="10">Cofactor biosynthesis; coenzyme A biosynthesis; CoA from (R)-pantothenate: step 5/5.</text>
</comment>
<proteinExistence type="inferred from homology"/>
<dbReference type="SUPFAM" id="SSF52374">
    <property type="entry name" value="Nucleotidylyl transferase"/>
    <property type="match status" value="1"/>
</dbReference>
<dbReference type="CDD" id="cd02022">
    <property type="entry name" value="DPCK"/>
    <property type="match status" value="1"/>
</dbReference>
<dbReference type="Gene3D" id="3.40.50.300">
    <property type="entry name" value="P-loop containing nucleotide triphosphate hydrolases"/>
    <property type="match status" value="1"/>
</dbReference>
<dbReference type="PANTHER" id="PTHR21342">
    <property type="entry name" value="PHOSPHOPANTETHEINE ADENYLYLTRANSFERASE"/>
    <property type="match status" value="1"/>
</dbReference>
<dbReference type="HAMAP" id="MF_00376">
    <property type="entry name" value="Dephospho_CoA_kinase"/>
    <property type="match status" value="1"/>
</dbReference>
<sequence length="678" mass="76725">MAAIYNNMETKSWKIKAYGYHDTFALDRASNHRETLIVVCNNGKTLAVDAPSYIYPALANDSGLVSESRLTRLDYLVVTHIDADHIGGLDTLLWAKYFGEQSKLNLITLPSIRDLLWDRLKGAFGHDRMEGSLSPKVFGDYINFFPVKWGAKSFIPGFGSIRVFNRSTKHSLHFDTLAFCLYDQKDKIIAGFSSDTPFDEELISFLAQPGGVIFHEAGAYRPLSSAHTHFSQLFTLSANIQKRMVLCHIPEVLEDDLRREIVAKDSSLRIADDFMPEHLVQSVGAKGLKEFFKADAVYPGTFDPFTYGHLDIVTRYLERYPKAKLCIMTGTNPRKKPVFSPDERIFLIKNSIPVNLRDRVEVRSDDGVIADYLYENTIPAFIKGVRDEADFVYESTLAALNSRLSGEPITLLVPQTDPSLTSVSSSNLKMLISLGINLNTYATSLVRESLRIRNMGQMLIGVTGGIASGKSTFCKELSSFGQKKDLKIHFINFDKFTRIILGSKDNVPLYFGIRQKIVDRFGRSVLNVDDTINHKKLGEIVFDDRNLLKELTDMMLEALLYLFSRELRGIGPGIVLVEGAIFIERELTELVDNNLIIINLPLSLQRKRLSERGFDADQIEHRISSQLTGSERVERGKIMQKGEYDRLFVTLEGEHSFNVENIYDLLFFEYGKRAKVVR</sequence>
<keyword evidence="6 9" id="KW-0460">Magnesium</keyword>
<comment type="cofactor">
    <cofactor evidence="9">
        <name>Mg(2+)</name>
        <dbReference type="ChEBI" id="CHEBI:18420"/>
    </cofactor>
</comment>
<dbReference type="PANTHER" id="PTHR21342:SF1">
    <property type="entry name" value="PHOSPHOPANTETHEINE ADENYLYLTRANSFERASE"/>
    <property type="match status" value="1"/>
</dbReference>
<reference evidence="12 13" key="1">
    <citation type="journal article" date="2016" name="Nat. Commun.">
        <title>Thousands of microbial genomes shed light on interconnected biogeochemical processes in an aquifer system.</title>
        <authorList>
            <person name="Anantharaman K."/>
            <person name="Brown C.T."/>
            <person name="Hug L.A."/>
            <person name="Sharon I."/>
            <person name="Castelle C.J."/>
            <person name="Probst A.J."/>
            <person name="Thomas B.C."/>
            <person name="Singh A."/>
            <person name="Wilkins M.J."/>
            <person name="Karaoz U."/>
            <person name="Brodie E.L."/>
            <person name="Williams K.H."/>
            <person name="Hubbard S.S."/>
            <person name="Banfield J.F."/>
        </authorList>
    </citation>
    <scope>NUCLEOTIDE SEQUENCE [LARGE SCALE GENOMIC DNA]</scope>
</reference>
<dbReference type="GO" id="GO:0004140">
    <property type="term" value="F:dephospho-CoA kinase activity"/>
    <property type="evidence" value="ECO:0007669"/>
    <property type="project" value="UniProtKB-UniRule"/>
</dbReference>
<evidence type="ECO:0000313" key="13">
    <source>
        <dbReference type="Proteomes" id="UP000177905"/>
    </source>
</evidence>
<comment type="catalytic activity">
    <reaction evidence="8 9">
        <text>(R)-4'-phosphopantetheine + ATP + H(+) = 3'-dephospho-CoA + diphosphate</text>
        <dbReference type="Rhea" id="RHEA:19801"/>
        <dbReference type="ChEBI" id="CHEBI:15378"/>
        <dbReference type="ChEBI" id="CHEBI:30616"/>
        <dbReference type="ChEBI" id="CHEBI:33019"/>
        <dbReference type="ChEBI" id="CHEBI:57328"/>
        <dbReference type="ChEBI" id="CHEBI:61723"/>
        <dbReference type="EC" id="2.7.7.3"/>
    </reaction>
</comment>
<comment type="caution">
    <text evidence="12">The sequence shown here is derived from an EMBL/GenBank/DDBJ whole genome shotgun (WGS) entry which is preliminary data.</text>
</comment>
<evidence type="ECO:0000256" key="6">
    <source>
        <dbReference type="ARBA" id="ARBA00022842"/>
    </source>
</evidence>
<dbReference type="Gene3D" id="3.40.50.620">
    <property type="entry name" value="HUPs"/>
    <property type="match status" value="1"/>
</dbReference>
<dbReference type="PRINTS" id="PR01020">
    <property type="entry name" value="LPSBIOSNTHSS"/>
</dbReference>
<dbReference type="EC" id="2.7.7.3" evidence="9"/>
<feature type="binding site" evidence="9">
    <location>
        <begin position="420"/>
        <end position="426"/>
    </location>
    <ligand>
        <name>ATP</name>
        <dbReference type="ChEBI" id="CHEBI:30616"/>
    </ligand>
</feature>
<dbReference type="Proteomes" id="UP000177905">
    <property type="component" value="Unassembled WGS sequence"/>
</dbReference>
<evidence type="ECO:0000259" key="11">
    <source>
        <dbReference type="Pfam" id="PF01467"/>
    </source>
</evidence>
<keyword evidence="4 9" id="KW-0547">Nucleotide-binding</keyword>
<dbReference type="PROSITE" id="PS51219">
    <property type="entry name" value="DPCK"/>
    <property type="match status" value="1"/>
</dbReference>
<dbReference type="GO" id="GO:0005737">
    <property type="term" value="C:cytoplasm"/>
    <property type="evidence" value="ECO:0007669"/>
    <property type="project" value="UniProtKB-SubCell"/>
</dbReference>
<dbReference type="Pfam" id="PF01467">
    <property type="entry name" value="CTP_transf_like"/>
    <property type="match status" value="1"/>
</dbReference>
<evidence type="ECO:0000256" key="4">
    <source>
        <dbReference type="ARBA" id="ARBA00022741"/>
    </source>
</evidence>
<evidence type="ECO:0000256" key="5">
    <source>
        <dbReference type="ARBA" id="ARBA00022840"/>
    </source>
</evidence>
<feature type="domain" description="Cytidyltransferase-like" evidence="11">
    <location>
        <begin position="297"/>
        <end position="428"/>
    </location>
</feature>
<dbReference type="GO" id="GO:0004595">
    <property type="term" value="F:pantetheine-phosphate adenylyltransferase activity"/>
    <property type="evidence" value="ECO:0007669"/>
    <property type="project" value="UniProtKB-UniRule"/>
</dbReference>
<evidence type="ECO:0000256" key="9">
    <source>
        <dbReference type="HAMAP-Rule" id="MF_00151"/>
    </source>
</evidence>
<dbReference type="InterPro" id="IPR027417">
    <property type="entry name" value="P-loop_NTPase"/>
</dbReference>
<comment type="pathway">
    <text evidence="9">Cofactor biosynthesis; coenzyme A biosynthesis; CoA from (R)-pantothenate: step 4/5.</text>
</comment>
<feature type="binding site" evidence="10">
    <location>
        <begin position="467"/>
        <end position="472"/>
    </location>
    <ligand>
        <name>ATP</name>
        <dbReference type="ChEBI" id="CHEBI:30616"/>
    </ligand>
</feature>
<dbReference type="InterPro" id="IPR001980">
    <property type="entry name" value="PPAT"/>
</dbReference>
<evidence type="ECO:0000256" key="10">
    <source>
        <dbReference type="HAMAP-Rule" id="MF_00376"/>
    </source>
</evidence>
<dbReference type="Pfam" id="PF01121">
    <property type="entry name" value="CoaE"/>
    <property type="match status" value="1"/>
</dbReference>
<protein>
    <recommendedName>
        <fullName evidence="9 10">Multifunctional fusion protein</fullName>
    </recommendedName>
    <domain>
        <recommendedName>
            <fullName evidence="9">Phosphopantetheine adenylyltransferase</fullName>
            <ecNumber evidence="9">2.7.7.3</ecNumber>
        </recommendedName>
        <alternativeName>
            <fullName evidence="9">Dephospho-CoA pyrophosphorylase</fullName>
        </alternativeName>
        <alternativeName>
            <fullName evidence="9">Pantetheine-phosphate adenylyltransferase</fullName>
            <shortName evidence="9">PPAT</shortName>
        </alternativeName>
    </domain>
    <domain>
        <recommendedName>
            <fullName evidence="10">Dephospho-CoA kinase</fullName>
            <ecNumber evidence="10">2.7.1.24</ecNumber>
        </recommendedName>
        <alternativeName>
            <fullName evidence="10">Dephosphocoenzyme A kinase</fullName>
        </alternativeName>
    </domain>
</protein>
<dbReference type="EMBL" id="MEUA01000040">
    <property type="protein sequence ID" value="OGC14193.1"/>
    <property type="molecule type" value="Genomic_DNA"/>
</dbReference>
<evidence type="ECO:0000256" key="7">
    <source>
        <dbReference type="ARBA" id="ARBA00022993"/>
    </source>
</evidence>
<dbReference type="Pfam" id="PF23023">
    <property type="entry name" value="Anti-Pycsar_Apyc1"/>
    <property type="match status" value="1"/>
</dbReference>
<feature type="binding site" evidence="9">
    <location>
        <position position="369"/>
    </location>
    <ligand>
        <name>substrate</name>
    </ligand>
</feature>
<feature type="binding site" evidence="9">
    <location>
        <position position="309"/>
    </location>
    <ligand>
        <name>ATP</name>
        <dbReference type="ChEBI" id="CHEBI:30616"/>
    </ligand>
</feature>
<feature type="binding site" evidence="9">
    <location>
        <begin position="301"/>
        <end position="302"/>
    </location>
    <ligand>
        <name>ATP</name>
        <dbReference type="ChEBI" id="CHEBI:30616"/>
    </ligand>
</feature>
<feature type="binding site" evidence="9">
    <location>
        <begin position="384"/>
        <end position="386"/>
    </location>
    <ligand>
        <name>ATP</name>
        <dbReference type="ChEBI" id="CHEBI:30616"/>
    </ligand>
</feature>
<dbReference type="EC" id="2.7.1.24" evidence="10"/>
<comment type="subunit">
    <text evidence="9">Homohexamer.</text>
</comment>
<comment type="similarity">
    <text evidence="10">Belongs to the CoaE family.</text>
</comment>
<dbReference type="InterPro" id="IPR036866">
    <property type="entry name" value="RibonucZ/Hydroxyglut_hydro"/>
</dbReference>
<keyword evidence="2 9" id="KW-0808">Transferase</keyword>
<dbReference type="HAMAP" id="MF_00151">
    <property type="entry name" value="PPAT_bact"/>
    <property type="match status" value="1"/>
</dbReference>
<evidence type="ECO:0000256" key="1">
    <source>
        <dbReference type="ARBA" id="ARBA00022490"/>
    </source>
</evidence>
<dbReference type="AlphaFoldDB" id="A0A1F4S379"/>
<keyword evidence="1 9" id="KW-0963">Cytoplasm</keyword>
<feature type="binding site" evidence="9">
    <location>
        <position position="335"/>
    </location>
    <ligand>
        <name>substrate</name>
    </ligand>
</feature>
<name>A0A1F4S379_UNCSA</name>
<dbReference type="InterPro" id="IPR014729">
    <property type="entry name" value="Rossmann-like_a/b/a_fold"/>
</dbReference>
<feature type="binding site" evidence="9">
    <location>
        <position position="301"/>
    </location>
    <ligand>
        <name>substrate</name>
    </ligand>
</feature>
<dbReference type="NCBIfam" id="TIGR00152">
    <property type="entry name" value="dephospho-CoA kinase"/>
    <property type="match status" value="1"/>
</dbReference>
<evidence type="ECO:0000313" key="12">
    <source>
        <dbReference type="EMBL" id="OGC14193.1"/>
    </source>
</evidence>